<reference evidence="8 9" key="1">
    <citation type="journal article" date="2016" name="Nat. Commun.">
        <title>Thousands of microbial genomes shed light on interconnected biogeochemical processes in an aquifer system.</title>
        <authorList>
            <person name="Anantharaman K."/>
            <person name="Brown C.T."/>
            <person name="Hug L.A."/>
            <person name="Sharon I."/>
            <person name="Castelle C.J."/>
            <person name="Probst A.J."/>
            <person name="Thomas B.C."/>
            <person name="Singh A."/>
            <person name="Wilkins M.J."/>
            <person name="Karaoz U."/>
            <person name="Brodie E.L."/>
            <person name="Williams K.H."/>
            <person name="Hubbard S.S."/>
            <person name="Banfield J.F."/>
        </authorList>
    </citation>
    <scope>NUCLEOTIDE SEQUENCE [LARGE SCALE GENOMIC DNA]</scope>
</reference>
<comment type="function">
    <text evidence="7">Binds directly to 16S ribosomal RNA.</text>
</comment>
<evidence type="ECO:0000256" key="7">
    <source>
        <dbReference type="HAMAP-Rule" id="MF_00500"/>
    </source>
</evidence>
<dbReference type="GO" id="GO:0015935">
    <property type="term" value="C:small ribosomal subunit"/>
    <property type="evidence" value="ECO:0007669"/>
    <property type="project" value="TreeGrafter"/>
</dbReference>
<dbReference type="GO" id="GO:0006412">
    <property type="term" value="P:translation"/>
    <property type="evidence" value="ECO:0007669"/>
    <property type="project" value="UniProtKB-UniRule"/>
</dbReference>
<gene>
    <name evidence="7" type="primary">rpsT</name>
    <name evidence="8" type="ORF">A3I33_02165</name>
</gene>
<dbReference type="SUPFAM" id="SSF46992">
    <property type="entry name" value="Ribosomal protein S20"/>
    <property type="match status" value="1"/>
</dbReference>
<evidence type="ECO:0000256" key="1">
    <source>
        <dbReference type="ARBA" id="ARBA00007634"/>
    </source>
</evidence>
<dbReference type="InterPro" id="IPR002583">
    <property type="entry name" value="Ribosomal_bS20"/>
</dbReference>
<dbReference type="NCBIfam" id="TIGR00029">
    <property type="entry name" value="S20"/>
    <property type="match status" value="1"/>
</dbReference>
<organism evidence="8 9">
    <name type="scientific">Candidatus Colwellbacteria bacterium RIFCSPLOWO2_02_FULL_45_11</name>
    <dbReference type="NCBI Taxonomy" id="1797692"/>
    <lineage>
        <taxon>Bacteria</taxon>
        <taxon>Candidatus Colwelliibacteriota</taxon>
    </lineage>
</organism>
<dbReference type="PANTHER" id="PTHR33398:SF1">
    <property type="entry name" value="SMALL RIBOSOMAL SUBUNIT PROTEIN BS20C"/>
    <property type="match status" value="1"/>
</dbReference>
<dbReference type="Pfam" id="PF01649">
    <property type="entry name" value="Ribosomal_S20p"/>
    <property type="match status" value="1"/>
</dbReference>
<keyword evidence="4 7" id="KW-0689">Ribosomal protein</keyword>
<evidence type="ECO:0000256" key="6">
    <source>
        <dbReference type="ARBA" id="ARBA00035136"/>
    </source>
</evidence>
<dbReference type="GO" id="GO:0003735">
    <property type="term" value="F:structural constituent of ribosome"/>
    <property type="evidence" value="ECO:0007669"/>
    <property type="project" value="InterPro"/>
</dbReference>
<dbReference type="PANTHER" id="PTHR33398">
    <property type="entry name" value="30S RIBOSOMAL PROTEIN S20"/>
    <property type="match status" value="1"/>
</dbReference>
<evidence type="ECO:0000256" key="3">
    <source>
        <dbReference type="ARBA" id="ARBA00022884"/>
    </source>
</evidence>
<protein>
    <recommendedName>
        <fullName evidence="6 7">Small ribosomal subunit protein bS20</fullName>
    </recommendedName>
</protein>
<comment type="similarity">
    <text evidence="1 7">Belongs to the bacterial ribosomal protein bS20 family.</text>
</comment>
<keyword evidence="2 7" id="KW-0699">rRNA-binding</keyword>
<dbReference type="GO" id="GO:0070181">
    <property type="term" value="F:small ribosomal subunit rRNA binding"/>
    <property type="evidence" value="ECO:0007669"/>
    <property type="project" value="TreeGrafter"/>
</dbReference>
<comment type="caution">
    <text evidence="8">The sequence shown here is derived from an EMBL/GenBank/DDBJ whole genome shotgun (WGS) entry which is preliminary data.</text>
</comment>
<evidence type="ECO:0000313" key="8">
    <source>
        <dbReference type="EMBL" id="OGY60902.1"/>
    </source>
</evidence>
<dbReference type="GO" id="GO:0005829">
    <property type="term" value="C:cytosol"/>
    <property type="evidence" value="ECO:0007669"/>
    <property type="project" value="TreeGrafter"/>
</dbReference>
<dbReference type="Proteomes" id="UP000176544">
    <property type="component" value="Unassembled WGS sequence"/>
</dbReference>
<accession>A0A1G1Z8C5</accession>
<evidence type="ECO:0000313" key="9">
    <source>
        <dbReference type="Proteomes" id="UP000176544"/>
    </source>
</evidence>
<dbReference type="AlphaFoldDB" id="A0A1G1Z8C5"/>
<proteinExistence type="inferred from homology"/>
<dbReference type="InterPro" id="IPR036510">
    <property type="entry name" value="Ribosomal_bS20_sf"/>
</dbReference>
<keyword evidence="3 7" id="KW-0694">RNA-binding</keyword>
<dbReference type="Gene3D" id="1.20.58.110">
    <property type="entry name" value="Ribosomal protein S20"/>
    <property type="match status" value="1"/>
</dbReference>
<evidence type="ECO:0000256" key="5">
    <source>
        <dbReference type="ARBA" id="ARBA00023274"/>
    </source>
</evidence>
<keyword evidence="5 7" id="KW-0687">Ribonucleoprotein</keyword>
<dbReference type="EMBL" id="MHJA01000021">
    <property type="protein sequence ID" value="OGY60902.1"/>
    <property type="molecule type" value="Genomic_DNA"/>
</dbReference>
<dbReference type="HAMAP" id="MF_00500">
    <property type="entry name" value="Ribosomal_bS20"/>
    <property type="match status" value="1"/>
</dbReference>
<evidence type="ECO:0000256" key="4">
    <source>
        <dbReference type="ARBA" id="ARBA00022980"/>
    </source>
</evidence>
<dbReference type="STRING" id="1797692.A3I33_02165"/>
<name>A0A1G1Z8C5_9BACT</name>
<sequence length="95" mass="10570">MPRTTSAKKALRQSEARRVRNLSVRRSIRKTIKQFETSVASGNLEDTKSQLQAVFKVLDKAAKTGVIKKNKSSRLKSRLSLRLKKASVSGAESQV</sequence>
<evidence type="ECO:0000256" key="2">
    <source>
        <dbReference type="ARBA" id="ARBA00022730"/>
    </source>
</evidence>